<evidence type="ECO:0000259" key="6">
    <source>
        <dbReference type="Pfam" id="PF00485"/>
    </source>
</evidence>
<keyword evidence="8" id="KW-1185">Reference proteome</keyword>
<protein>
    <recommendedName>
        <fullName evidence="2">uridine/cytidine kinase</fullName>
        <ecNumber evidence="2">2.7.1.48</ecNumber>
    </recommendedName>
</protein>
<keyword evidence="5 7" id="KW-0418">Kinase</keyword>
<evidence type="ECO:0000256" key="2">
    <source>
        <dbReference type="ARBA" id="ARBA00012137"/>
    </source>
</evidence>
<dbReference type="EC" id="2.7.1.48" evidence="2"/>
<dbReference type="NCBIfam" id="NF004018">
    <property type="entry name" value="PRK05480.1"/>
    <property type="match status" value="1"/>
</dbReference>
<dbReference type="GO" id="GO:0005524">
    <property type="term" value="F:ATP binding"/>
    <property type="evidence" value="ECO:0007669"/>
    <property type="project" value="InterPro"/>
</dbReference>
<dbReference type="PRINTS" id="PR00988">
    <property type="entry name" value="URIDINKINASE"/>
</dbReference>
<keyword evidence="4" id="KW-0547">Nucleotide-binding</keyword>
<reference evidence="7 8" key="1">
    <citation type="submission" date="2020-03" db="EMBL/GenBank/DDBJ databases">
        <title>Genomic Encyclopedia of Type Strains, Phase IV (KMG-IV): sequencing the most valuable type-strain genomes for metagenomic binning, comparative biology and taxonomic classification.</title>
        <authorList>
            <person name="Goeker M."/>
        </authorList>
    </citation>
    <scope>NUCLEOTIDE SEQUENCE [LARGE SCALE GENOMIC DNA]</scope>
    <source>
        <strain evidence="7 8">DSM 4736</strain>
    </source>
</reference>
<dbReference type="EMBL" id="JAATJM010000002">
    <property type="protein sequence ID" value="NJC42581.1"/>
    <property type="molecule type" value="Genomic_DNA"/>
</dbReference>
<evidence type="ECO:0000256" key="4">
    <source>
        <dbReference type="ARBA" id="ARBA00022741"/>
    </source>
</evidence>
<dbReference type="Gene3D" id="3.40.50.300">
    <property type="entry name" value="P-loop containing nucleotide triphosphate hydrolases"/>
    <property type="match status" value="1"/>
</dbReference>
<dbReference type="PANTHER" id="PTHR10285">
    <property type="entry name" value="URIDINE KINASE"/>
    <property type="match status" value="1"/>
</dbReference>
<keyword evidence="3 7" id="KW-0808">Transferase</keyword>
<evidence type="ECO:0000313" key="8">
    <source>
        <dbReference type="Proteomes" id="UP000587415"/>
    </source>
</evidence>
<dbReference type="Pfam" id="PF00485">
    <property type="entry name" value="PRK"/>
    <property type="match status" value="1"/>
</dbReference>
<organism evidence="7 8">
    <name type="scientific">Brevundimonas alba</name>
    <dbReference type="NCBI Taxonomy" id="74314"/>
    <lineage>
        <taxon>Bacteria</taxon>
        <taxon>Pseudomonadati</taxon>
        <taxon>Pseudomonadota</taxon>
        <taxon>Alphaproteobacteria</taxon>
        <taxon>Caulobacterales</taxon>
        <taxon>Caulobacteraceae</taxon>
        <taxon>Brevundimonas</taxon>
    </lineage>
</organism>
<comment type="pathway">
    <text evidence="1">Pyrimidine metabolism; UMP biosynthesis via salvage pathway; UMP from uridine: step 1/1.</text>
</comment>
<accession>A0A7X5YMC4</accession>
<dbReference type="Proteomes" id="UP000587415">
    <property type="component" value="Unassembled WGS sequence"/>
</dbReference>
<dbReference type="AlphaFoldDB" id="A0A7X5YMC4"/>
<dbReference type="RefSeq" id="WP_168048885.1">
    <property type="nucleotide sequence ID" value="NZ_JAATJM010000002.1"/>
</dbReference>
<dbReference type="SUPFAM" id="SSF52540">
    <property type="entry name" value="P-loop containing nucleoside triphosphate hydrolases"/>
    <property type="match status" value="1"/>
</dbReference>
<proteinExistence type="predicted"/>
<name>A0A7X5YMC4_9CAUL</name>
<dbReference type="GO" id="GO:0044206">
    <property type="term" value="P:UMP salvage"/>
    <property type="evidence" value="ECO:0007669"/>
    <property type="project" value="UniProtKB-UniPathway"/>
</dbReference>
<comment type="caution">
    <text evidence="7">The sequence shown here is derived from an EMBL/GenBank/DDBJ whole genome shotgun (WGS) entry which is preliminary data.</text>
</comment>
<feature type="domain" description="Phosphoribulokinase/uridine kinase" evidence="6">
    <location>
        <begin position="5"/>
        <end position="182"/>
    </location>
</feature>
<dbReference type="InterPro" id="IPR006083">
    <property type="entry name" value="PRK/URK"/>
</dbReference>
<dbReference type="GO" id="GO:0004849">
    <property type="term" value="F:uridine kinase activity"/>
    <property type="evidence" value="ECO:0007669"/>
    <property type="project" value="UniProtKB-EC"/>
</dbReference>
<dbReference type="CDD" id="cd02023">
    <property type="entry name" value="UMPK"/>
    <property type="match status" value="1"/>
</dbReference>
<evidence type="ECO:0000256" key="3">
    <source>
        <dbReference type="ARBA" id="ARBA00022679"/>
    </source>
</evidence>
<evidence type="ECO:0000313" key="7">
    <source>
        <dbReference type="EMBL" id="NJC42581.1"/>
    </source>
</evidence>
<evidence type="ECO:0000256" key="1">
    <source>
        <dbReference type="ARBA" id="ARBA00004690"/>
    </source>
</evidence>
<dbReference type="InterPro" id="IPR027417">
    <property type="entry name" value="P-loop_NTPase"/>
</dbReference>
<sequence>MPILVAITGGSGSGKSTLAEALVAALPDGAAVLVREDSYYRDAASLPGFDAATFDFDNVAARDHELMIRDLAELKGGQDITAPIYSFIHHGREPGGEPVRAADVVIVEGTHVLCTPGLVDLFDIRVYVDTPADIRFIRRLLRDQAERGRTADSVIHQYLATVRPGHERLTEPSRVNADFIVADATAAVRLEDPQAVVRLAAPVLAHPLLASLFTRQSENIDPRPS</sequence>
<gene>
    <name evidence="7" type="ORF">GGQ87_002876</name>
</gene>
<evidence type="ECO:0000256" key="5">
    <source>
        <dbReference type="ARBA" id="ARBA00022777"/>
    </source>
</evidence>
<dbReference type="InterPro" id="IPR000764">
    <property type="entry name" value="Uridine_kinase-like"/>
</dbReference>
<dbReference type="UniPathway" id="UPA00574">
    <property type="reaction ID" value="UER00637"/>
</dbReference>